<feature type="transmembrane region" description="Helical" evidence="7">
    <location>
        <begin position="256"/>
        <end position="274"/>
    </location>
</feature>
<keyword evidence="10" id="KW-1185">Reference proteome</keyword>
<keyword evidence="5 7" id="KW-1133">Transmembrane helix</keyword>
<name>A0A1M5NPS0_9RHOB</name>
<evidence type="ECO:0000256" key="7">
    <source>
        <dbReference type="RuleBase" id="RU363032"/>
    </source>
</evidence>
<evidence type="ECO:0000259" key="8">
    <source>
        <dbReference type="PROSITE" id="PS50928"/>
    </source>
</evidence>
<dbReference type="PANTHER" id="PTHR30043">
    <property type="entry name" value="PHOSPHONATES TRANSPORT SYSTEM PERMEASE PROTEIN"/>
    <property type="match status" value="1"/>
</dbReference>
<evidence type="ECO:0000313" key="9">
    <source>
        <dbReference type="EMBL" id="SHG91189.1"/>
    </source>
</evidence>
<accession>A0A1M5NPS0</accession>
<dbReference type="Gene3D" id="1.10.3720.10">
    <property type="entry name" value="MetI-like"/>
    <property type="match status" value="1"/>
</dbReference>
<protein>
    <submittedName>
        <fullName evidence="9">Phosphonate transport system permease protein</fullName>
    </submittedName>
</protein>
<feature type="transmembrane region" description="Helical" evidence="7">
    <location>
        <begin position="29"/>
        <end position="49"/>
    </location>
</feature>
<dbReference type="PANTHER" id="PTHR30043:SF1">
    <property type="entry name" value="ABC TRANSPORT SYSTEM PERMEASE PROTEIN P69"/>
    <property type="match status" value="1"/>
</dbReference>
<dbReference type="GO" id="GO:0005886">
    <property type="term" value="C:plasma membrane"/>
    <property type="evidence" value="ECO:0007669"/>
    <property type="project" value="UniProtKB-SubCell"/>
</dbReference>
<evidence type="ECO:0000256" key="6">
    <source>
        <dbReference type="ARBA" id="ARBA00023136"/>
    </source>
</evidence>
<dbReference type="GO" id="GO:0015416">
    <property type="term" value="F:ABC-type phosphonate transporter activity"/>
    <property type="evidence" value="ECO:0007669"/>
    <property type="project" value="InterPro"/>
</dbReference>
<keyword evidence="2 7" id="KW-0813">Transport</keyword>
<dbReference type="InterPro" id="IPR035906">
    <property type="entry name" value="MetI-like_sf"/>
</dbReference>
<evidence type="ECO:0000256" key="3">
    <source>
        <dbReference type="ARBA" id="ARBA00022475"/>
    </source>
</evidence>
<proteinExistence type="inferred from homology"/>
<dbReference type="PROSITE" id="PS50928">
    <property type="entry name" value="ABC_TM1"/>
    <property type="match status" value="1"/>
</dbReference>
<dbReference type="InterPro" id="IPR000515">
    <property type="entry name" value="MetI-like"/>
</dbReference>
<keyword evidence="4 7" id="KW-0812">Transmembrane</keyword>
<dbReference type="STRING" id="1508389.SAMN05444003_1520"/>
<dbReference type="OrthoDB" id="9808005at2"/>
<dbReference type="CDD" id="cd06261">
    <property type="entry name" value="TM_PBP2"/>
    <property type="match status" value="1"/>
</dbReference>
<dbReference type="EMBL" id="FQXB01000001">
    <property type="protein sequence ID" value="SHG91189.1"/>
    <property type="molecule type" value="Genomic_DNA"/>
</dbReference>
<dbReference type="AlphaFoldDB" id="A0A1M5NPS0"/>
<keyword evidence="3" id="KW-1003">Cell membrane</keyword>
<keyword evidence="6 7" id="KW-0472">Membrane</keyword>
<organism evidence="9 10">
    <name type="scientific">Cognatiyoonia sediminum</name>
    <dbReference type="NCBI Taxonomy" id="1508389"/>
    <lineage>
        <taxon>Bacteria</taxon>
        <taxon>Pseudomonadati</taxon>
        <taxon>Pseudomonadota</taxon>
        <taxon>Alphaproteobacteria</taxon>
        <taxon>Rhodobacterales</taxon>
        <taxon>Paracoccaceae</taxon>
        <taxon>Cognatiyoonia</taxon>
    </lineage>
</organism>
<feature type="domain" description="ABC transmembrane type-1" evidence="8">
    <location>
        <begin position="93"/>
        <end position="278"/>
    </location>
</feature>
<feature type="transmembrane region" description="Helical" evidence="7">
    <location>
        <begin position="97"/>
        <end position="117"/>
    </location>
</feature>
<evidence type="ECO:0000256" key="5">
    <source>
        <dbReference type="ARBA" id="ARBA00022989"/>
    </source>
</evidence>
<evidence type="ECO:0000256" key="4">
    <source>
        <dbReference type="ARBA" id="ARBA00022692"/>
    </source>
</evidence>
<dbReference type="SUPFAM" id="SSF161098">
    <property type="entry name" value="MetI-like"/>
    <property type="match status" value="1"/>
</dbReference>
<sequence length="291" mass="31886">MADIAFSSTQQSVSDIQSHYMEMVQRRRLYGGLMLLIFVVMMVAGFYTVNERNAGGFWEGLHQIGDYPADVLSEAWENRAEMPALLLKYFPALIETINIAAVSTILGVFGGLYLSLLGTRGLAKWPRLIPLFRRISDIMRAVPEIVIALVLIFVLGGGPVPAMIAIAIHTAGALGKMFSEVAENADLKPVEGLASTGATWSQRMLLGVLPQVAPNYISYSLLRFEINIRASAILGFVGAGGLGYELRNAMAWGPGRFDEAAAIFILLFCTIVFFDQLSSRYRNRLTEGQAQ</sequence>
<reference evidence="9 10" key="1">
    <citation type="submission" date="2016-11" db="EMBL/GenBank/DDBJ databases">
        <authorList>
            <person name="Jaros S."/>
            <person name="Januszkiewicz K."/>
            <person name="Wedrychowicz H."/>
        </authorList>
    </citation>
    <scope>NUCLEOTIDE SEQUENCE [LARGE SCALE GENOMIC DNA]</scope>
    <source>
        <strain evidence="9 10">DSM 28715</strain>
    </source>
</reference>
<dbReference type="Pfam" id="PF00528">
    <property type="entry name" value="BPD_transp_1"/>
    <property type="match status" value="1"/>
</dbReference>
<dbReference type="NCBIfam" id="TIGR01097">
    <property type="entry name" value="PhnE"/>
    <property type="match status" value="1"/>
</dbReference>
<evidence type="ECO:0000313" key="10">
    <source>
        <dbReference type="Proteomes" id="UP000184074"/>
    </source>
</evidence>
<dbReference type="RefSeq" id="WP_072900194.1">
    <property type="nucleotide sequence ID" value="NZ_FQXB01000001.1"/>
</dbReference>
<dbReference type="InterPro" id="IPR005769">
    <property type="entry name" value="PhnE/PtxC"/>
</dbReference>
<evidence type="ECO:0000256" key="2">
    <source>
        <dbReference type="ARBA" id="ARBA00022448"/>
    </source>
</evidence>
<comment type="subcellular location">
    <subcellularLocation>
        <location evidence="1 7">Cell membrane</location>
        <topology evidence="1 7">Multi-pass membrane protein</topology>
    </subcellularLocation>
</comment>
<dbReference type="Proteomes" id="UP000184074">
    <property type="component" value="Unassembled WGS sequence"/>
</dbReference>
<comment type="similarity">
    <text evidence="7">Belongs to the binding-protein-dependent transport system permease family.</text>
</comment>
<evidence type="ECO:0000256" key="1">
    <source>
        <dbReference type="ARBA" id="ARBA00004651"/>
    </source>
</evidence>
<gene>
    <name evidence="9" type="ORF">SAMN05444003_1520</name>
</gene>